<dbReference type="InterPro" id="IPR050993">
    <property type="entry name" value="Isochorismatase_domain"/>
</dbReference>
<dbReference type="AlphaFoldDB" id="A0A316YDT9"/>
<feature type="domain" description="Isochorismatase-like" evidence="2">
    <location>
        <begin position="16"/>
        <end position="167"/>
    </location>
</feature>
<name>A0A316YDT9_9BASI</name>
<sequence length="209" mass="22714">MAAATRAIARLDQASTVLFVCDIQERFTKAIYGFDRMVDASAKLLRGASILNVPVFATEQNPKALGATVPALTQHFPKDAVTLAKTRFSMCLPSGETADFLTKHKAKSVMIVGIESHVCVLQTTLELLAKGYDVFVIRDAISSCNREEVSTAVERMRQAGATITSSESALFELMLDASHPNFKTISGLIKEEKERTKASLEALVPAARH</sequence>
<dbReference type="InParanoid" id="A0A316YDT9"/>
<dbReference type="GO" id="GO:0016787">
    <property type="term" value="F:hydrolase activity"/>
    <property type="evidence" value="ECO:0007669"/>
    <property type="project" value="UniProtKB-KW"/>
</dbReference>
<evidence type="ECO:0000313" key="3">
    <source>
        <dbReference type="EMBL" id="PWN87577.1"/>
    </source>
</evidence>
<proteinExistence type="inferred from homology"/>
<dbReference type="EMBL" id="KZ819640">
    <property type="protein sequence ID" value="PWN87577.1"/>
    <property type="molecule type" value="Genomic_DNA"/>
</dbReference>
<organism evidence="3 4">
    <name type="scientific">Acaromyces ingoldii</name>
    <dbReference type="NCBI Taxonomy" id="215250"/>
    <lineage>
        <taxon>Eukaryota</taxon>
        <taxon>Fungi</taxon>
        <taxon>Dikarya</taxon>
        <taxon>Basidiomycota</taxon>
        <taxon>Ustilaginomycotina</taxon>
        <taxon>Exobasidiomycetes</taxon>
        <taxon>Exobasidiales</taxon>
        <taxon>Cryptobasidiaceae</taxon>
        <taxon>Acaromyces</taxon>
    </lineage>
</organism>
<accession>A0A316YDT9</accession>
<comment type="similarity">
    <text evidence="1">Belongs to the isochorismatase family.</text>
</comment>
<dbReference type="RefSeq" id="XP_025374775.1">
    <property type="nucleotide sequence ID" value="XM_025522793.1"/>
</dbReference>
<dbReference type="Gene3D" id="3.40.50.850">
    <property type="entry name" value="Isochorismatase-like"/>
    <property type="match status" value="1"/>
</dbReference>
<dbReference type="PANTHER" id="PTHR14119">
    <property type="entry name" value="HYDROLASE"/>
    <property type="match status" value="1"/>
</dbReference>
<protein>
    <submittedName>
        <fullName evidence="3">Isochorismatase hydrolase</fullName>
    </submittedName>
</protein>
<evidence type="ECO:0000313" key="4">
    <source>
        <dbReference type="Proteomes" id="UP000245768"/>
    </source>
</evidence>
<evidence type="ECO:0000259" key="2">
    <source>
        <dbReference type="Pfam" id="PF00857"/>
    </source>
</evidence>
<dbReference type="OrthoDB" id="269496at2759"/>
<keyword evidence="4" id="KW-1185">Reference proteome</keyword>
<keyword evidence="3" id="KW-0378">Hydrolase</keyword>
<dbReference type="InterPro" id="IPR000868">
    <property type="entry name" value="Isochorismatase-like_dom"/>
</dbReference>
<gene>
    <name evidence="3" type="ORF">FA10DRAFT_269531</name>
</gene>
<dbReference type="STRING" id="215250.A0A316YDT9"/>
<reference evidence="3 4" key="1">
    <citation type="journal article" date="2018" name="Mol. Biol. Evol.">
        <title>Broad Genomic Sampling Reveals a Smut Pathogenic Ancestry of the Fungal Clade Ustilaginomycotina.</title>
        <authorList>
            <person name="Kijpornyongpan T."/>
            <person name="Mondo S.J."/>
            <person name="Barry K."/>
            <person name="Sandor L."/>
            <person name="Lee J."/>
            <person name="Lipzen A."/>
            <person name="Pangilinan J."/>
            <person name="LaButti K."/>
            <person name="Hainaut M."/>
            <person name="Henrissat B."/>
            <person name="Grigoriev I.V."/>
            <person name="Spatafora J.W."/>
            <person name="Aime M.C."/>
        </authorList>
    </citation>
    <scope>NUCLEOTIDE SEQUENCE [LARGE SCALE GENOMIC DNA]</scope>
    <source>
        <strain evidence="3 4">MCA 4198</strain>
    </source>
</reference>
<dbReference type="GeneID" id="37044709"/>
<dbReference type="PANTHER" id="PTHR14119:SF3">
    <property type="entry name" value="ISOCHORISMATASE DOMAIN-CONTAINING PROTEIN 2"/>
    <property type="match status" value="1"/>
</dbReference>
<evidence type="ECO:0000256" key="1">
    <source>
        <dbReference type="ARBA" id="ARBA00006336"/>
    </source>
</evidence>
<dbReference type="Proteomes" id="UP000245768">
    <property type="component" value="Unassembled WGS sequence"/>
</dbReference>
<dbReference type="Pfam" id="PF00857">
    <property type="entry name" value="Isochorismatase"/>
    <property type="match status" value="1"/>
</dbReference>
<dbReference type="InterPro" id="IPR036380">
    <property type="entry name" value="Isochorismatase-like_sf"/>
</dbReference>
<dbReference type="SUPFAM" id="SSF52499">
    <property type="entry name" value="Isochorismatase-like hydrolases"/>
    <property type="match status" value="1"/>
</dbReference>